<sequence>MFDWGEHADLDDASSGEQASAVVFFIALVLSATSYVVVETCQTLYDDGALDTSVRPLVDYFLDTASDGSRTPSPLAGIARAVGSLSGSTTPRPHSRQNSHAPSTVAPSDSRSRAASSAAASDPAHDHDAQAHARARSPTPEIRVEPPSATSRHARSPSPAPSLTSMLGIAALLGTDTVDTKRLSRSSASSGVSSSSKMPDMAALAPSAAANTVHGQRGRPSTTSSVRSASDSAAGRSPSPAASRVSRAPTPEDPRSPIDAAIETAVLAFDALTPNLDSLAPTSLDATSAMTSSATIVSSPSPSPLPNGTSKAVSILPSQASLAVATVSAGTAVEPHRDAKPALFRKKPVPPPSPSAVRLAKARSLRPETVVDEMYPVVALPLRVVDAAWDKSVDITAGVLSMCFAPVRTTRMLVRRGTGW</sequence>
<protein>
    <submittedName>
        <fullName evidence="2">Uncharacterized protein</fullName>
    </submittedName>
</protein>
<evidence type="ECO:0000313" key="3">
    <source>
        <dbReference type="Proteomes" id="UP001527925"/>
    </source>
</evidence>
<dbReference type="Proteomes" id="UP001527925">
    <property type="component" value="Unassembled WGS sequence"/>
</dbReference>
<organism evidence="2 3">
    <name type="scientific">Polyrhizophydium stewartii</name>
    <dbReference type="NCBI Taxonomy" id="2732419"/>
    <lineage>
        <taxon>Eukaryota</taxon>
        <taxon>Fungi</taxon>
        <taxon>Fungi incertae sedis</taxon>
        <taxon>Chytridiomycota</taxon>
        <taxon>Chytridiomycota incertae sedis</taxon>
        <taxon>Chytridiomycetes</taxon>
        <taxon>Rhizophydiales</taxon>
        <taxon>Rhizophydiales incertae sedis</taxon>
        <taxon>Polyrhizophydium</taxon>
    </lineage>
</organism>
<dbReference type="EMBL" id="JADGIZ020000014">
    <property type="protein sequence ID" value="KAL2916757.1"/>
    <property type="molecule type" value="Genomic_DNA"/>
</dbReference>
<feature type="compositionally biased region" description="Low complexity" evidence="1">
    <location>
        <begin position="219"/>
        <end position="249"/>
    </location>
</feature>
<comment type="caution">
    <text evidence="2">The sequence shown here is derived from an EMBL/GenBank/DDBJ whole genome shotgun (WGS) entry which is preliminary data.</text>
</comment>
<feature type="compositionally biased region" description="Polar residues" evidence="1">
    <location>
        <begin position="85"/>
        <end position="102"/>
    </location>
</feature>
<evidence type="ECO:0000256" key="1">
    <source>
        <dbReference type="SAM" id="MobiDB-lite"/>
    </source>
</evidence>
<name>A0ABR4NB94_9FUNG</name>
<reference evidence="2 3" key="1">
    <citation type="submission" date="2023-09" db="EMBL/GenBank/DDBJ databases">
        <title>Pangenome analysis of Batrachochytrium dendrobatidis and related Chytrids.</title>
        <authorList>
            <person name="Yacoub M.N."/>
            <person name="Stajich J.E."/>
            <person name="James T.Y."/>
        </authorList>
    </citation>
    <scope>NUCLEOTIDE SEQUENCE [LARGE SCALE GENOMIC DNA]</scope>
    <source>
        <strain evidence="2 3">JEL0888</strain>
    </source>
</reference>
<feature type="region of interest" description="Disordered" evidence="1">
    <location>
        <begin position="181"/>
        <end position="257"/>
    </location>
</feature>
<evidence type="ECO:0000313" key="2">
    <source>
        <dbReference type="EMBL" id="KAL2916757.1"/>
    </source>
</evidence>
<feature type="compositionally biased region" description="Low complexity" evidence="1">
    <location>
        <begin position="106"/>
        <end position="122"/>
    </location>
</feature>
<gene>
    <name evidence="2" type="ORF">HK105_203536</name>
</gene>
<accession>A0ABR4NB94</accession>
<feature type="region of interest" description="Disordered" evidence="1">
    <location>
        <begin position="83"/>
        <end position="163"/>
    </location>
</feature>
<proteinExistence type="predicted"/>
<keyword evidence="3" id="KW-1185">Reference proteome</keyword>
<feature type="compositionally biased region" description="Low complexity" evidence="1">
    <location>
        <begin position="185"/>
        <end position="210"/>
    </location>
</feature>